<gene>
    <name evidence="8" type="ORF">J2792_004075</name>
</gene>
<evidence type="ECO:0000256" key="6">
    <source>
        <dbReference type="ARBA" id="ARBA00023180"/>
    </source>
</evidence>
<dbReference type="CDD" id="cd11010">
    <property type="entry name" value="S1-P1_nuclease"/>
    <property type="match status" value="1"/>
</dbReference>
<accession>A0ABU1MS66</accession>
<reference evidence="8 9" key="1">
    <citation type="submission" date="2023-07" db="EMBL/GenBank/DDBJ databases">
        <title>Sorghum-associated microbial communities from plants grown in Nebraska, USA.</title>
        <authorList>
            <person name="Schachtman D."/>
        </authorList>
    </citation>
    <scope>NUCLEOTIDE SEQUENCE [LARGE SCALE GENOMIC DNA]</scope>
    <source>
        <strain evidence="8 9">DS1027</strain>
    </source>
</reference>
<evidence type="ECO:0000256" key="7">
    <source>
        <dbReference type="SAM" id="SignalP"/>
    </source>
</evidence>
<dbReference type="SUPFAM" id="SSF48537">
    <property type="entry name" value="Phospholipase C/P1 nuclease"/>
    <property type="match status" value="1"/>
</dbReference>
<keyword evidence="6" id="KW-0325">Glycoprotein</keyword>
<comment type="caution">
    <text evidence="8">The sequence shown here is derived from an EMBL/GenBank/DDBJ whole genome shotgun (WGS) entry which is preliminary data.</text>
</comment>
<dbReference type="InterPro" id="IPR003154">
    <property type="entry name" value="S1/P1nuclease"/>
</dbReference>
<dbReference type="Gene3D" id="1.10.575.10">
    <property type="entry name" value="P1 Nuclease"/>
    <property type="match status" value="1"/>
</dbReference>
<dbReference type="PANTHER" id="PTHR33146">
    <property type="entry name" value="ENDONUCLEASE 4"/>
    <property type="match status" value="1"/>
</dbReference>
<dbReference type="EMBL" id="JAVDRD010000016">
    <property type="protein sequence ID" value="MDR6513183.1"/>
    <property type="molecule type" value="Genomic_DNA"/>
</dbReference>
<dbReference type="PANTHER" id="PTHR33146:SF26">
    <property type="entry name" value="ENDONUCLEASE 4"/>
    <property type="match status" value="1"/>
</dbReference>
<proteinExistence type="predicted"/>
<organism evidence="8 9">
    <name type="scientific">Novosphingobium capsulatum</name>
    <dbReference type="NCBI Taxonomy" id="13688"/>
    <lineage>
        <taxon>Bacteria</taxon>
        <taxon>Pseudomonadati</taxon>
        <taxon>Pseudomonadota</taxon>
        <taxon>Alphaproteobacteria</taxon>
        <taxon>Sphingomonadales</taxon>
        <taxon>Sphingomonadaceae</taxon>
        <taxon>Novosphingobium</taxon>
    </lineage>
</organism>
<dbReference type="Proteomes" id="UP001184150">
    <property type="component" value="Unassembled WGS sequence"/>
</dbReference>
<dbReference type="RefSeq" id="WP_309806512.1">
    <property type="nucleotide sequence ID" value="NZ_JAVDRD010000016.1"/>
</dbReference>
<feature type="signal peptide" evidence="7">
    <location>
        <begin position="1"/>
        <end position="22"/>
    </location>
</feature>
<keyword evidence="4" id="KW-0378">Hydrolase</keyword>
<evidence type="ECO:0000256" key="1">
    <source>
        <dbReference type="ARBA" id="ARBA00022722"/>
    </source>
</evidence>
<dbReference type="InterPro" id="IPR008947">
    <property type="entry name" value="PLipase_C/P1_nuclease_dom_sf"/>
</dbReference>
<keyword evidence="9" id="KW-1185">Reference proteome</keyword>
<sequence length="296" mass="31875">MRISLLLPCLAALALSPAPALAWGSEGHQVVALIARQYLKPEARRRVDAILATDQDTLTAPDMAARATWADAWRREHKDTENWHFADIELDDGDLAKACPESPSGDAAASAGPATECIVTKLEQFTRELAAPATSPQERLLALKFVLHFVGDLHQPLHASDNHDRGGNCVALALGGPRTVNLHGYWDTVVVGEIDPDAKALAKQLGKRIRRQEMAAWSTGTPKDWARESFGLARQVVYTVQSQPGCDETRAPIALPAGYDAQARHVAAEQLAKAGWRLAQVLNRALAPVGDVGAKG</sequence>
<keyword evidence="3" id="KW-0255">Endonuclease</keyword>
<protein>
    <recommendedName>
        <fullName evidence="10">S1/P1 Nuclease</fullName>
    </recommendedName>
</protein>
<evidence type="ECO:0000256" key="5">
    <source>
        <dbReference type="ARBA" id="ARBA00023157"/>
    </source>
</evidence>
<evidence type="ECO:0000256" key="2">
    <source>
        <dbReference type="ARBA" id="ARBA00022723"/>
    </source>
</evidence>
<keyword evidence="5" id="KW-1015">Disulfide bond</keyword>
<keyword evidence="1" id="KW-0540">Nuclease</keyword>
<evidence type="ECO:0008006" key="10">
    <source>
        <dbReference type="Google" id="ProtNLM"/>
    </source>
</evidence>
<dbReference type="Pfam" id="PF02265">
    <property type="entry name" value="S1-P1_nuclease"/>
    <property type="match status" value="1"/>
</dbReference>
<evidence type="ECO:0000256" key="3">
    <source>
        <dbReference type="ARBA" id="ARBA00022759"/>
    </source>
</evidence>
<feature type="chain" id="PRO_5046471151" description="S1/P1 Nuclease" evidence="7">
    <location>
        <begin position="23"/>
        <end position="296"/>
    </location>
</feature>
<keyword evidence="7" id="KW-0732">Signal</keyword>
<evidence type="ECO:0000256" key="4">
    <source>
        <dbReference type="ARBA" id="ARBA00022801"/>
    </source>
</evidence>
<evidence type="ECO:0000313" key="8">
    <source>
        <dbReference type="EMBL" id="MDR6513183.1"/>
    </source>
</evidence>
<name>A0ABU1MS66_9SPHN</name>
<evidence type="ECO:0000313" key="9">
    <source>
        <dbReference type="Proteomes" id="UP001184150"/>
    </source>
</evidence>
<keyword evidence="2" id="KW-0479">Metal-binding</keyword>